<proteinExistence type="predicted"/>
<dbReference type="RefSeq" id="WP_142041041.1">
    <property type="nucleotide sequence ID" value="NZ_JBHTGS010000001.1"/>
</dbReference>
<organism evidence="2 3">
    <name type="scientific">Stackebrandtia endophytica</name>
    <dbReference type="NCBI Taxonomy" id="1496996"/>
    <lineage>
        <taxon>Bacteria</taxon>
        <taxon>Bacillati</taxon>
        <taxon>Actinomycetota</taxon>
        <taxon>Actinomycetes</taxon>
        <taxon>Glycomycetales</taxon>
        <taxon>Glycomycetaceae</taxon>
        <taxon>Stackebrandtia</taxon>
    </lineage>
</organism>
<accession>A0A543AYS9</accession>
<gene>
    <name evidence="2" type="ORF">FB566_3287</name>
</gene>
<dbReference type="EMBL" id="VFOW01000001">
    <property type="protein sequence ID" value="TQL77723.1"/>
    <property type="molecule type" value="Genomic_DNA"/>
</dbReference>
<sequence>MRNRLRFVSSILAIASLLLIGGATSAAASSGAAAVEPATVTEPQVCDGAGCFSLVIGQVEGQQQYYAIGAYLGRDAGTITVKLEYQNMVISRTISCVADGRCAAMTPLVTKPTDGAHQLCATVEFADSTGANRLGPYQACRAI</sequence>
<comment type="caution">
    <text evidence="2">The sequence shown here is derived from an EMBL/GenBank/DDBJ whole genome shotgun (WGS) entry which is preliminary data.</text>
</comment>
<keyword evidence="1" id="KW-0732">Signal</keyword>
<dbReference type="InParanoid" id="A0A543AYS9"/>
<keyword evidence="3" id="KW-1185">Reference proteome</keyword>
<feature type="signal peptide" evidence="1">
    <location>
        <begin position="1"/>
        <end position="28"/>
    </location>
</feature>
<evidence type="ECO:0000256" key="1">
    <source>
        <dbReference type="SAM" id="SignalP"/>
    </source>
</evidence>
<evidence type="ECO:0000313" key="3">
    <source>
        <dbReference type="Proteomes" id="UP000317043"/>
    </source>
</evidence>
<dbReference type="AlphaFoldDB" id="A0A543AYS9"/>
<protein>
    <recommendedName>
        <fullName evidence="4">Peptidase inhibitor family I36</fullName>
    </recommendedName>
</protein>
<evidence type="ECO:0008006" key="4">
    <source>
        <dbReference type="Google" id="ProtNLM"/>
    </source>
</evidence>
<reference evidence="2 3" key="1">
    <citation type="submission" date="2019-06" db="EMBL/GenBank/DDBJ databases">
        <title>Sequencing the genomes of 1000 actinobacteria strains.</title>
        <authorList>
            <person name="Klenk H.-P."/>
        </authorList>
    </citation>
    <scope>NUCLEOTIDE SEQUENCE [LARGE SCALE GENOMIC DNA]</scope>
    <source>
        <strain evidence="2 3">DSM 45928</strain>
    </source>
</reference>
<dbReference type="Proteomes" id="UP000317043">
    <property type="component" value="Unassembled WGS sequence"/>
</dbReference>
<feature type="chain" id="PRO_5038516195" description="Peptidase inhibitor family I36" evidence="1">
    <location>
        <begin position="29"/>
        <end position="143"/>
    </location>
</feature>
<evidence type="ECO:0000313" key="2">
    <source>
        <dbReference type="EMBL" id="TQL77723.1"/>
    </source>
</evidence>
<name>A0A543AYS9_9ACTN</name>